<dbReference type="Gene3D" id="1.10.30.40">
    <property type="entry name" value="Ethanolamine ammonia-lyase light chain (EutC), N-terminal domain"/>
    <property type="match status" value="1"/>
</dbReference>
<dbReference type="PANTHER" id="PTHR39330">
    <property type="entry name" value="ETHANOLAMINE AMMONIA-LYASE LIGHT CHAIN"/>
    <property type="match status" value="1"/>
</dbReference>
<comment type="similarity">
    <text evidence="5">Belongs to the EutC family.</text>
</comment>
<dbReference type="HAMAP" id="MF_00601">
    <property type="entry name" value="EutC"/>
    <property type="match status" value="1"/>
</dbReference>
<dbReference type="NCBIfam" id="NF003971">
    <property type="entry name" value="PRK05465.1"/>
    <property type="match status" value="1"/>
</dbReference>
<dbReference type="UniPathway" id="UPA00560"/>
<evidence type="ECO:0000313" key="7">
    <source>
        <dbReference type="Proteomes" id="UP000249165"/>
    </source>
</evidence>
<keyword evidence="1 5" id="KW-0846">Cobalamin</keyword>
<comment type="function">
    <text evidence="5">Catalyzes the deamination of various vicinal amino-alcohols to oxo compounds. Allows this organism to utilize ethanolamine as the sole source of nitrogen and carbon in the presence of external vitamin B12.</text>
</comment>
<evidence type="ECO:0000256" key="3">
    <source>
        <dbReference type="ARBA" id="ARBA00023285"/>
    </source>
</evidence>
<dbReference type="GO" id="GO:0006520">
    <property type="term" value="P:amino acid metabolic process"/>
    <property type="evidence" value="ECO:0007669"/>
    <property type="project" value="InterPro"/>
</dbReference>
<evidence type="ECO:0000256" key="5">
    <source>
        <dbReference type="HAMAP-Rule" id="MF_00601"/>
    </source>
</evidence>
<dbReference type="AlphaFoldDB" id="A0A327XZD9"/>
<dbReference type="GO" id="GO:0008851">
    <property type="term" value="F:ethanolamine ammonia-lyase activity"/>
    <property type="evidence" value="ECO:0007669"/>
    <property type="project" value="UniProtKB-UniRule"/>
</dbReference>
<dbReference type="EMBL" id="QLMG01000029">
    <property type="protein sequence ID" value="RAK14120.1"/>
    <property type="molecule type" value="Genomic_DNA"/>
</dbReference>
<comment type="pathway">
    <text evidence="5">Amine and polyamine degradation; ethanolamine degradation.</text>
</comment>
<reference evidence="6 7" key="1">
    <citation type="submission" date="2018-06" db="EMBL/GenBank/DDBJ databases">
        <title>Genomic Encyclopedia of Archaeal and Bacterial Type Strains, Phase II (KMG-II): from individual species to whole genera.</title>
        <authorList>
            <person name="Goeker M."/>
        </authorList>
    </citation>
    <scope>NUCLEOTIDE SEQUENCE [LARGE SCALE GENOMIC DNA]</scope>
    <source>
        <strain evidence="6 7">DSM 22011</strain>
    </source>
</reference>
<comment type="caution">
    <text evidence="6">The sequence shown here is derived from an EMBL/GenBank/DDBJ whole genome shotgun (WGS) entry which is preliminary data.</text>
</comment>
<dbReference type="InterPro" id="IPR042255">
    <property type="entry name" value="EutC_N"/>
</dbReference>
<dbReference type="EC" id="4.3.1.7" evidence="5"/>
<dbReference type="Gene3D" id="3.40.50.11240">
    <property type="entry name" value="Ethanolamine ammonia-lyase light chain (EutC)"/>
    <property type="match status" value="1"/>
</dbReference>
<keyword evidence="7" id="KW-1185">Reference proteome</keyword>
<evidence type="ECO:0000313" key="6">
    <source>
        <dbReference type="EMBL" id="RAK14120.1"/>
    </source>
</evidence>
<dbReference type="RefSeq" id="WP_111550723.1">
    <property type="nucleotide sequence ID" value="NZ_LIGK01000027.1"/>
</dbReference>
<sequence>MGDVTPLPDQRFEDPWARLRRHTSARIALGRTGVSLGTARNLEFQVAHAQARTAVHSALDLDALEQAVGPLVRLTSRAPDRAAYLQRPDRGRRLDDTSAQMLETQRKGADLAIVLADGLSSLATQDQAPGFLSAFLPLLDGFSVAPLVAATQARVAIGDEIGAILNARMVVVLIGERPGLSAADSLGLYLTFGPKRGRTDADRNCISNIRPRGLSSADAAHRAAWLVREAFRLGLSGVGLKDRTVTVDARLE</sequence>
<feature type="binding site" evidence="5">
    <location>
        <position position="176"/>
    </location>
    <ligand>
        <name>adenosylcob(III)alamin</name>
        <dbReference type="ChEBI" id="CHEBI:18408"/>
    </ligand>
</feature>
<dbReference type="GO" id="GO:0031471">
    <property type="term" value="C:ethanolamine degradation polyhedral organelle"/>
    <property type="evidence" value="ECO:0007669"/>
    <property type="project" value="UniProtKB-UniRule"/>
</dbReference>
<dbReference type="PANTHER" id="PTHR39330:SF1">
    <property type="entry name" value="ETHANOLAMINE AMMONIA-LYASE SMALL SUBUNIT"/>
    <property type="match status" value="1"/>
</dbReference>
<accession>A0A327XZD9</accession>
<keyword evidence="4 5" id="KW-1283">Bacterial microcompartment</keyword>
<dbReference type="InterPro" id="IPR042251">
    <property type="entry name" value="EutC_C"/>
</dbReference>
<dbReference type="Proteomes" id="UP000249165">
    <property type="component" value="Unassembled WGS sequence"/>
</dbReference>
<organism evidence="6 7">
    <name type="scientific">Salipiger aestuarii</name>
    <dbReference type="NCBI Taxonomy" id="568098"/>
    <lineage>
        <taxon>Bacteria</taxon>
        <taxon>Pseudomonadati</taxon>
        <taxon>Pseudomonadota</taxon>
        <taxon>Alphaproteobacteria</taxon>
        <taxon>Rhodobacterales</taxon>
        <taxon>Roseobacteraceae</taxon>
        <taxon>Salipiger</taxon>
    </lineage>
</organism>
<gene>
    <name evidence="5" type="primary">eutC</name>
    <name evidence="6" type="ORF">ATI53_102913</name>
</gene>
<evidence type="ECO:0000256" key="1">
    <source>
        <dbReference type="ARBA" id="ARBA00022628"/>
    </source>
</evidence>
<dbReference type="Pfam" id="PF05985">
    <property type="entry name" value="EutC"/>
    <property type="match status" value="1"/>
</dbReference>
<dbReference type="GO" id="GO:0046336">
    <property type="term" value="P:ethanolamine catabolic process"/>
    <property type="evidence" value="ECO:0007669"/>
    <property type="project" value="UniProtKB-UniRule"/>
</dbReference>
<comment type="catalytic activity">
    <reaction evidence="5">
        <text>ethanolamine = acetaldehyde + NH4(+)</text>
        <dbReference type="Rhea" id="RHEA:15313"/>
        <dbReference type="ChEBI" id="CHEBI:15343"/>
        <dbReference type="ChEBI" id="CHEBI:28938"/>
        <dbReference type="ChEBI" id="CHEBI:57603"/>
        <dbReference type="EC" id="4.3.1.7"/>
    </reaction>
</comment>
<comment type="subcellular location">
    <subcellularLocation>
        <location evidence="5">Bacterial microcompartment</location>
    </subcellularLocation>
</comment>
<evidence type="ECO:0000256" key="2">
    <source>
        <dbReference type="ARBA" id="ARBA00023239"/>
    </source>
</evidence>
<name>A0A327XZD9_9RHOB</name>
<keyword evidence="3 5" id="KW-0170">Cobalt</keyword>
<evidence type="ECO:0000256" key="4">
    <source>
        <dbReference type="ARBA" id="ARBA00024446"/>
    </source>
</evidence>
<protein>
    <recommendedName>
        <fullName evidence="5">Ethanolamine ammonia-lyase small subunit</fullName>
        <shortName evidence="5">EAL small subunit</shortName>
        <ecNumber evidence="5">4.3.1.7</ecNumber>
    </recommendedName>
</protein>
<dbReference type="GO" id="GO:0009350">
    <property type="term" value="C:ethanolamine ammonia-lyase complex"/>
    <property type="evidence" value="ECO:0007669"/>
    <property type="project" value="UniProtKB-UniRule"/>
</dbReference>
<dbReference type="OrthoDB" id="114248at2"/>
<dbReference type="GO" id="GO:0031419">
    <property type="term" value="F:cobalamin binding"/>
    <property type="evidence" value="ECO:0007669"/>
    <property type="project" value="UniProtKB-UniRule"/>
</dbReference>
<comment type="subunit">
    <text evidence="5">The basic unit is a heterodimer which dimerizes to form tetramers. The heterotetramers trimerize; 6 large subunits form a core ring with 6 small subunits projecting outwards.</text>
</comment>
<feature type="binding site" evidence="5">
    <location>
        <position position="205"/>
    </location>
    <ligand>
        <name>adenosylcob(III)alamin</name>
        <dbReference type="ChEBI" id="CHEBI:18408"/>
    </ligand>
</feature>
<comment type="cofactor">
    <cofactor evidence="5">
        <name>adenosylcob(III)alamin</name>
        <dbReference type="ChEBI" id="CHEBI:18408"/>
    </cofactor>
    <text evidence="5">Binds between the large and small subunits.</text>
</comment>
<dbReference type="PIRSF" id="PIRSF018982">
    <property type="entry name" value="EutC"/>
    <property type="match status" value="1"/>
</dbReference>
<dbReference type="InterPro" id="IPR009246">
    <property type="entry name" value="EutC"/>
</dbReference>
<feature type="binding site" evidence="5">
    <location>
        <position position="155"/>
    </location>
    <ligand>
        <name>adenosylcob(III)alamin</name>
        <dbReference type="ChEBI" id="CHEBI:18408"/>
    </ligand>
</feature>
<keyword evidence="2 5" id="KW-0456">Lyase</keyword>
<proteinExistence type="inferred from homology"/>